<keyword evidence="1" id="KW-1133">Transmembrane helix</keyword>
<organism evidence="2 3">
    <name type="scientific">Variovorax paradoxus</name>
    <dbReference type="NCBI Taxonomy" id="34073"/>
    <lineage>
        <taxon>Bacteria</taxon>
        <taxon>Pseudomonadati</taxon>
        <taxon>Pseudomonadota</taxon>
        <taxon>Betaproteobacteria</taxon>
        <taxon>Burkholderiales</taxon>
        <taxon>Comamonadaceae</taxon>
        <taxon>Variovorax</taxon>
    </lineage>
</organism>
<evidence type="ECO:0000256" key="1">
    <source>
        <dbReference type="SAM" id="Phobius"/>
    </source>
</evidence>
<gene>
    <name evidence="2" type="ORF">RT97_26025</name>
</gene>
<proteinExistence type="predicted"/>
<keyword evidence="1" id="KW-0472">Membrane</keyword>
<dbReference type="EMBL" id="JXQQ01000078">
    <property type="protein sequence ID" value="KIQ22996.1"/>
    <property type="molecule type" value="Genomic_DNA"/>
</dbReference>
<feature type="transmembrane region" description="Helical" evidence="1">
    <location>
        <begin position="34"/>
        <end position="56"/>
    </location>
</feature>
<protein>
    <submittedName>
        <fullName evidence="2">Uncharacterized protein</fullName>
    </submittedName>
</protein>
<dbReference type="Proteomes" id="UP000032067">
    <property type="component" value="Unassembled WGS sequence"/>
</dbReference>
<dbReference type="AlphaFoldDB" id="A0A0D0LSU1"/>
<comment type="caution">
    <text evidence="2">The sequence shown here is derived from an EMBL/GenBank/DDBJ whole genome shotgun (WGS) entry which is preliminary data.</text>
</comment>
<accession>A0A0D0LSU1</accession>
<keyword evidence="1" id="KW-0812">Transmembrane</keyword>
<name>A0A0D0LSU1_VARPD</name>
<sequence length="90" mass="9787">MRRGVDVMDIDRLLIRNSEARQAHWRATEESRRAAGFLVGMCVVAVYSCAFVVSMICLCDDPVECGCSRSAGALIEHAIGWAPPACACLK</sequence>
<evidence type="ECO:0000313" key="2">
    <source>
        <dbReference type="EMBL" id="KIQ22996.1"/>
    </source>
</evidence>
<reference evidence="2 3" key="1">
    <citation type="submission" date="2014-12" db="EMBL/GenBank/DDBJ databases">
        <title>16Stimator: statistical estimation of ribosomal gene copy numbers from draft genome assemblies.</title>
        <authorList>
            <person name="Perisin M.A."/>
            <person name="Vetter M."/>
            <person name="Gilbert J.A."/>
            <person name="Bergelson J."/>
        </authorList>
    </citation>
    <scope>NUCLEOTIDE SEQUENCE [LARGE SCALE GENOMIC DNA]</scope>
    <source>
        <strain evidence="2 3">MEDvA23</strain>
    </source>
</reference>
<evidence type="ECO:0000313" key="3">
    <source>
        <dbReference type="Proteomes" id="UP000032067"/>
    </source>
</evidence>